<dbReference type="Gene3D" id="3.30.565.10">
    <property type="entry name" value="Histidine kinase-like ATPase, C-terminal domain"/>
    <property type="match status" value="1"/>
</dbReference>
<dbReference type="Pfam" id="PF12833">
    <property type="entry name" value="HTH_18"/>
    <property type="match status" value="1"/>
</dbReference>
<evidence type="ECO:0000256" key="1">
    <source>
        <dbReference type="ARBA" id="ARBA00000085"/>
    </source>
</evidence>
<dbReference type="SMART" id="SM00388">
    <property type="entry name" value="HisKA"/>
    <property type="match status" value="1"/>
</dbReference>
<dbReference type="SUPFAM" id="SSF55874">
    <property type="entry name" value="ATPase domain of HSP90 chaperone/DNA topoisomerase II/histidine kinase"/>
    <property type="match status" value="1"/>
</dbReference>
<accession>A0A926XTY3</accession>
<evidence type="ECO:0000259" key="13">
    <source>
        <dbReference type="PROSITE" id="PS01124"/>
    </source>
</evidence>
<dbReference type="Pfam" id="PF00072">
    <property type="entry name" value="Response_reg"/>
    <property type="match status" value="1"/>
</dbReference>
<evidence type="ECO:0000256" key="5">
    <source>
        <dbReference type="ARBA" id="ARBA00022741"/>
    </source>
</evidence>
<dbReference type="GO" id="GO:0005524">
    <property type="term" value="F:ATP binding"/>
    <property type="evidence" value="ECO:0007669"/>
    <property type="project" value="UniProtKB-KW"/>
</dbReference>
<feature type="domain" description="HTH araC/xylS-type" evidence="13">
    <location>
        <begin position="1270"/>
        <end position="1368"/>
    </location>
</feature>
<feature type="domain" description="Histidine kinase" evidence="14">
    <location>
        <begin position="864"/>
        <end position="1088"/>
    </location>
</feature>
<evidence type="ECO:0000256" key="3">
    <source>
        <dbReference type="ARBA" id="ARBA00022553"/>
    </source>
</evidence>
<evidence type="ECO:0000256" key="6">
    <source>
        <dbReference type="ARBA" id="ARBA00022777"/>
    </source>
</evidence>
<dbReference type="InterPro" id="IPR015943">
    <property type="entry name" value="WD40/YVTN_repeat-like_dom_sf"/>
</dbReference>
<keyword evidence="6" id="KW-0418">Kinase</keyword>
<dbReference type="Gene3D" id="2.60.40.10">
    <property type="entry name" value="Immunoglobulins"/>
    <property type="match status" value="1"/>
</dbReference>
<evidence type="ECO:0000256" key="4">
    <source>
        <dbReference type="ARBA" id="ARBA00022679"/>
    </source>
</evidence>
<dbReference type="CDD" id="cd00082">
    <property type="entry name" value="HisKA"/>
    <property type="match status" value="1"/>
</dbReference>
<evidence type="ECO:0000256" key="11">
    <source>
        <dbReference type="PROSITE-ProRule" id="PRU00169"/>
    </source>
</evidence>
<dbReference type="CDD" id="cd17574">
    <property type="entry name" value="REC_OmpR"/>
    <property type="match status" value="1"/>
</dbReference>
<dbReference type="Proteomes" id="UP000598820">
    <property type="component" value="Unassembled WGS sequence"/>
</dbReference>
<dbReference type="SMART" id="SM00387">
    <property type="entry name" value="HATPase_c"/>
    <property type="match status" value="1"/>
</dbReference>
<feature type="domain" description="Response regulatory" evidence="15">
    <location>
        <begin position="1122"/>
        <end position="1237"/>
    </location>
</feature>
<dbReference type="GO" id="GO:0043565">
    <property type="term" value="F:sequence-specific DNA binding"/>
    <property type="evidence" value="ECO:0007669"/>
    <property type="project" value="InterPro"/>
</dbReference>
<dbReference type="InterPro" id="IPR011110">
    <property type="entry name" value="Reg_prop"/>
</dbReference>
<evidence type="ECO:0000256" key="9">
    <source>
        <dbReference type="ARBA" id="ARBA00023015"/>
    </source>
</evidence>
<keyword evidence="12" id="KW-1133">Transmembrane helix</keyword>
<dbReference type="FunFam" id="3.30.565.10:FF:000037">
    <property type="entry name" value="Hybrid sensor histidine kinase/response regulator"/>
    <property type="match status" value="1"/>
</dbReference>
<evidence type="ECO:0000256" key="10">
    <source>
        <dbReference type="ARBA" id="ARBA00023163"/>
    </source>
</evidence>
<comment type="caution">
    <text evidence="16">The sequence shown here is derived from an EMBL/GenBank/DDBJ whole genome shotgun (WGS) entry which is preliminary data.</text>
</comment>
<dbReference type="InterPro" id="IPR036097">
    <property type="entry name" value="HisK_dim/P_sf"/>
</dbReference>
<dbReference type="SMART" id="SM00448">
    <property type="entry name" value="REC"/>
    <property type="match status" value="1"/>
</dbReference>
<protein>
    <recommendedName>
        <fullName evidence="2">histidine kinase</fullName>
        <ecNumber evidence="2">2.7.13.3</ecNumber>
    </recommendedName>
</protein>
<dbReference type="SUPFAM" id="SSF63829">
    <property type="entry name" value="Calcium-dependent phosphotriesterase"/>
    <property type="match status" value="1"/>
</dbReference>
<dbReference type="SUPFAM" id="SSF50998">
    <property type="entry name" value="Quinoprotein alcohol dehydrogenase-like"/>
    <property type="match status" value="1"/>
</dbReference>
<evidence type="ECO:0000256" key="12">
    <source>
        <dbReference type="SAM" id="Phobius"/>
    </source>
</evidence>
<dbReference type="InterPro" id="IPR011123">
    <property type="entry name" value="Y_Y_Y"/>
</dbReference>
<keyword evidence="9" id="KW-0805">Transcription regulation</keyword>
<dbReference type="Pfam" id="PF00512">
    <property type="entry name" value="HisKA"/>
    <property type="match status" value="1"/>
</dbReference>
<dbReference type="EC" id="2.7.13.3" evidence="2"/>
<dbReference type="SMART" id="SM00342">
    <property type="entry name" value="HTH_ARAC"/>
    <property type="match status" value="1"/>
</dbReference>
<dbReference type="Pfam" id="PF07495">
    <property type="entry name" value="Y_Y_Y"/>
    <property type="match status" value="1"/>
</dbReference>
<proteinExistence type="predicted"/>
<dbReference type="PROSITE" id="PS01124">
    <property type="entry name" value="HTH_ARAC_FAMILY_2"/>
    <property type="match status" value="1"/>
</dbReference>
<dbReference type="InterPro" id="IPR001789">
    <property type="entry name" value="Sig_transdc_resp-reg_receiver"/>
</dbReference>
<dbReference type="Gene3D" id="1.10.287.130">
    <property type="match status" value="1"/>
</dbReference>
<feature type="modified residue" description="4-aspartylphosphate" evidence="11">
    <location>
        <position position="1170"/>
    </location>
</feature>
<dbReference type="GO" id="GO:0000155">
    <property type="term" value="F:phosphorelay sensor kinase activity"/>
    <property type="evidence" value="ECO:0007669"/>
    <property type="project" value="InterPro"/>
</dbReference>
<keyword evidence="8" id="KW-0902">Two-component regulatory system</keyword>
<gene>
    <name evidence="16" type="ORF">IC229_06690</name>
</gene>
<evidence type="ECO:0000313" key="17">
    <source>
        <dbReference type="Proteomes" id="UP000598820"/>
    </source>
</evidence>
<dbReference type="InterPro" id="IPR011006">
    <property type="entry name" value="CheY-like_superfamily"/>
</dbReference>
<dbReference type="InterPro" id="IPR004358">
    <property type="entry name" value="Sig_transdc_His_kin-like_C"/>
</dbReference>
<dbReference type="InterPro" id="IPR013783">
    <property type="entry name" value="Ig-like_fold"/>
</dbReference>
<sequence>MAERSTRIQKHPFSENGRATLVQIAKRSVQSFRYQFHKNSLRNGLRYILPTFRTIFLIIWLLSPLSQVRGALPEPEYLTVRNGLPQGYISSLIQDRRGFIWMATRDGLCRYDGVRFRIYAHDPQEASSLIFSSIAEIKEDKRGFLWIRTENENIDRFDPTTGQALHVSSSSAFSKALGQDQLVGIQPDPMGSVWVATRTGGFFLLNSNGTVTHRHATLPDNPDKPLINSLLIDKRHRLWLATQAGLYSYEPSSGQFTTFRAAQGLPRADVYRLHERRNGELMLGFPGQFALFDPLGGRVRKLIKLANATGLPLFGSDYRGIDYVNQNRFNDESGVVPLLADPAEESPKLARFAVVSLLVDRTNVLWLGLNGDGIIKYDLIKRPFQPIPYTANFQTDWLTQQLRIPRDAIPAPIRLQSSARIRYGFDGQRTLWISSPETPPYRYNAAAQTFTTVLPTGIESRWLTNGQFRLTALSTGAQGEIWGLLGPTNQAVVRHNPVQETFTAFPLPLPANHPYVITAMVVDGGRVYLATQNYGLLRADLSNKRLIHWKNAPDDPKSLPGNSLLCLAQDPKQYNFLWIGTFGDGLCRLDKMTGRIQRFTIGQGLSNNVIYAIRPDRNGYLWLSTNRGLCRFDARKQEVRTYMADDGLPSEEFRQFHDVTLPDGRLIFGGIGGYTAFNPLRIREDVVKPTIALTALRINNQLVRPNTPDSPLQKDINETREIVLNHQQNFLSIDFTALEFNQSYKNQYRHKLTGLEDDWVYSQNLSTATYTNLPPATYTFYVNASNTSGVWSPYTHTLRIVIEPPLWATWWAYTGYVLLVLCGLILFFRVRIHRIRLKSRMELREQESRQLKHLDEVKSRFFSNITHEFRTPLTLILTPLEEVLNESVNSPYHGRLRLIYQNANRLLRLINELLDLAKLDAGSLTVTPTPADLPEFIKRTLGVFSEEAQRKRIQLRLNQQFDQPYYWFDPDKLEKILTNLLSNALKFTDESGLIDVSIQVDPIDGNSANTDLIQLTVHNTGTSIPGDKIPHIFNRFYQADSIANTMVNGSGIGLALVKELVELLKGKISVESHRTMGTTFQVELPFRQAHPQLANESNSLTSPDSSMTSEAQQATFTENAPRLLLVEDNDGIADYLISILTPEWRIRRVNNGQAGLDAAIADGPDFIISDVLMPEMDGLMLCRQLKQNPVTSHIPILLLTAKASVESRLEGIAAGADDYVAKPFQVDELRGRIRNRLDQQQRIRHHHRTQLVREGYLPVAGENPEDEFMNRIYAVLEARLDDPTFGVEPLADAIGMSRMHLNRKVKAMTDMTPNELIRIVRLNRAAALLVTGVSVSEVADRVGFDTPAYFSKVFKDHYHVTPSEYVDKNRHELA</sequence>
<dbReference type="GO" id="GO:0003700">
    <property type="term" value="F:DNA-binding transcription factor activity"/>
    <property type="evidence" value="ECO:0007669"/>
    <property type="project" value="InterPro"/>
</dbReference>
<evidence type="ECO:0000256" key="7">
    <source>
        <dbReference type="ARBA" id="ARBA00022840"/>
    </source>
</evidence>
<dbReference type="InterPro" id="IPR036890">
    <property type="entry name" value="HATPase_C_sf"/>
</dbReference>
<keyword evidence="5" id="KW-0547">Nucleotide-binding</keyword>
<evidence type="ECO:0000313" key="16">
    <source>
        <dbReference type="EMBL" id="MBD2700313.1"/>
    </source>
</evidence>
<keyword evidence="3 11" id="KW-0597">Phosphoprotein</keyword>
<dbReference type="InterPro" id="IPR009057">
    <property type="entry name" value="Homeodomain-like_sf"/>
</dbReference>
<feature type="transmembrane region" description="Helical" evidence="12">
    <location>
        <begin position="810"/>
        <end position="830"/>
    </location>
</feature>
<evidence type="ECO:0000259" key="14">
    <source>
        <dbReference type="PROSITE" id="PS50109"/>
    </source>
</evidence>
<evidence type="ECO:0000256" key="8">
    <source>
        <dbReference type="ARBA" id="ARBA00023012"/>
    </source>
</evidence>
<dbReference type="Gene3D" id="2.130.10.10">
    <property type="entry name" value="YVTN repeat-like/Quinoprotein amine dehydrogenase"/>
    <property type="match status" value="2"/>
</dbReference>
<dbReference type="PROSITE" id="PS50110">
    <property type="entry name" value="RESPONSE_REGULATORY"/>
    <property type="match status" value="1"/>
</dbReference>
<dbReference type="EMBL" id="JACWZY010000004">
    <property type="protein sequence ID" value="MBD2700313.1"/>
    <property type="molecule type" value="Genomic_DNA"/>
</dbReference>
<organism evidence="16 17">
    <name type="scientific">Spirosoma profusum</name>
    <dbReference type="NCBI Taxonomy" id="2771354"/>
    <lineage>
        <taxon>Bacteria</taxon>
        <taxon>Pseudomonadati</taxon>
        <taxon>Bacteroidota</taxon>
        <taxon>Cytophagia</taxon>
        <taxon>Cytophagales</taxon>
        <taxon>Cytophagaceae</taxon>
        <taxon>Spirosoma</taxon>
    </lineage>
</organism>
<keyword evidence="12" id="KW-0472">Membrane</keyword>
<reference evidence="16" key="1">
    <citation type="submission" date="2020-09" db="EMBL/GenBank/DDBJ databases">
        <authorList>
            <person name="Kim M.K."/>
        </authorList>
    </citation>
    <scope>NUCLEOTIDE SEQUENCE</scope>
    <source>
        <strain evidence="16">BT702</strain>
    </source>
</reference>
<comment type="catalytic activity">
    <reaction evidence="1">
        <text>ATP + protein L-histidine = ADP + protein N-phospho-L-histidine.</text>
        <dbReference type="EC" id="2.7.13.3"/>
    </reaction>
</comment>
<dbReference type="Gene3D" id="3.40.50.2300">
    <property type="match status" value="1"/>
</dbReference>
<dbReference type="Pfam" id="PF02518">
    <property type="entry name" value="HATPase_c"/>
    <property type="match status" value="1"/>
</dbReference>
<name>A0A926XTY3_9BACT</name>
<dbReference type="PANTHER" id="PTHR43547:SF2">
    <property type="entry name" value="HYBRID SIGNAL TRANSDUCTION HISTIDINE KINASE C"/>
    <property type="match status" value="1"/>
</dbReference>
<feature type="transmembrane region" description="Helical" evidence="12">
    <location>
        <begin position="44"/>
        <end position="63"/>
    </location>
</feature>
<keyword evidence="12" id="KW-0812">Transmembrane</keyword>
<dbReference type="InterPro" id="IPR011047">
    <property type="entry name" value="Quinoprotein_ADH-like_sf"/>
</dbReference>
<keyword evidence="4" id="KW-0808">Transferase</keyword>
<dbReference type="PROSITE" id="PS50109">
    <property type="entry name" value="HIS_KIN"/>
    <property type="match status" value="1"/>
</dbReference>
<evidence type="ECO:0000256" key="2">
    <source>
        <dbReference type="ARBA" id="ARBA00012438"/>
    </source>
</evidence>
<evidence type="ECO:0000259" key="15">
    <source>
        <dbReference type="PROSITE" id="PS50110"/>
    </source>
</evidence>
<dbReference type="InterPro" id="IPR003594">
    <property type="entry name" value="HATPase_dom"/>
</dbReference>
<keyword evidence="17" id="KW-1185">Reference proteome</keyword>
<dbReference type="InterPro" id="IPR003661">
    <property type="entry name" value="HisK_dim/P_dom"/>
</dbReference>
<dbReference type="SUPFAM" id="SSF47384">
    <property type="entry name" value="Homodimeric domain of signal transducing histidine kinase"/>
    <property type="match status" value="1"/>
</dbReference>
<dbReference type="PANTHER" id="PTHR43547">
    <property type="entry name" value="TWO-COMPONENT HISTIDINE KINASE"/>
    <property type="match status" value="1"/>
</dbReference>
<dbReference type="Pfam" id="PF07494">
    <property type="entry name" value="Reg_prop"/>
    <property type="match status" value="2"/>
</dbReference>
<dbReference type="SUPFAM" id="SSF46689">
    <property type="entry name" value="Homeodomain-like"/>
    <property type="match status" value="1"/>
</dbReference>
<dbReference type="SUPFAM" id="SSF52172">
    <property type="entry name" value="CheY-like"/>
    <property type="match status" value="1"/>
</dbReference>
<keyword evidence="10" id="KW-0804">Transcription</keyword>
<keyword evidence="7" id="KW-0067">ATP-binding</keyword>
<dbReference type="FunFam" id="1.10.287.130:FF:000045">
    <property type="entry name" value="Two-component system sensor histidine kinase/response regulator"/>
    <property type="match status" value="1"/>
</dbReference>
<dbReference type="FunFam" id="2.60.40.10:FF:000791">
    <property type="entry name" value="Two-component system sensor histidine kinase/response regulator"/>
    <property type="match status" value="1"/>
</dbReference>
<dbReference type="InterPro" id="IPR005467">
    <property type="entry name" value="His_kinase_dom"/>
</dbReference>
<dbReference type="PRINTS" id="PR00344">
    <property type="entry name" value="BCTRLSENSOR"/>
</dbReference>
<dbReference type="Gene3D" id="1.10.10.60">
    <property type="entry name" value="Homeodomain-like"/>
    <property type="match status" value="1"/>
</dbReference>
<dbReference type="InterPro" id="IPR018060">
    <property type="entry name" value="HTH_AraC"/>
</dbReference>